<keyword evidence="3" id="KW-1185">Reference proteome</keyword>
<comment type="caution">
    <text evidence="2">The sequence shown here is derived from an EMBL/GenBank/DDBJ whole genome shotgun (WGS) entry which is preliminary data.</text>
</comment>
<gene>
    <name evidence="2" type="ORF">B0H67DRAFT_643658</name>
</gene>
<evidence type="ECO:0008006" key="4">
    <source>
        <dbReference type="Google" id="ProtNLM"/>
    </source>
</evidence>
<accession>A0AA40AR02</accession>
<dbReference type="AlphaFoldDB" id="A0AA40AR02"/>
<evidence type="ECO:0000313" key="2">
    <source>
        <dbReference type="EMBL" id="KAK0720399.1"/>
    </source>
</evidence>
<feature type="compositionally biased region" description="Acidic residues" evidence="1">
    <location>
        <begin position="687"/>
        <end position="712"/>
    </location>
</feature>
<feature type="compositionally biased region" description="Acidic residues" evidence="1">
    <location>
        <begin position="624"/>
        <end position="634"/>
    </location>
</feature>
<dbReference type="InterPro" id="IPR038014">
    <property type="entry name" value="Ies1"/>
</dbReference>
<proteinExistence type="predicted"/>
<dbReference type="GO" id="GO:0031011">
    <property type="term" value="C:Ino80 complex"/>
    <property type="evidence" value="ECO:0007669"/>
    <property type="project" value="InterPro"/>
</dbReference>
<dbReference type="PANTHER" id="PTHR37287:SF1">
    <property type="entry name" value="INO EIGHTY SUBUNIT 1"/>
    <property type="match status" value="1"/>
</dbReference>
<evidence type="ECO:0000313" key="3">
    <source>
        <dbReference type="Proteomes" id="UP001172102"/>
    </source>
</evidence>
<dbReference type="Proteomes" id="UP001172102">
    <property type="component" value="Unassembled WGS sequence"/>
</dbReference>
<name>A0AA40AR02_9PEZI</name>
<feature type="region of interest" description="Disordered" evidence="1">
    <location>
        <begin position="1"/>
        <end position="71"/>
    </location>
</feature>
<dbReference type="PANTHER" id="PTHR37287">
    <property type="entry name" value="INO EIGHTY SUBUNIT 1"/>
    <property type="match status" value="1"/>
</dbReference>
<sequence length="727" mass="80316">MAAASPSSVAPMSDIDAEPPSSPVHIEKSFMTVVTEDEDNTKMATQTPEPGEKHTRGKKRARDDASGQNGNVVGKVRHLKKEDGEPLWRKDIQYDFLKAVFDDPQIVFTNSYEPDKIGKQCFADLYIDTMSRSSKTSKVLRDKLLSDRDAAKGMAMVCLLVNIGRMNTTLNFFPEMRAQLRTYHAIPSLQAHQDPHAYKQLQDAPRLKSILKGGAEDRQEPGSLDDLKWAKVPRTNPVNLLFLICQAAGKVAELHFPPGREFHDLIMKTNYTSSSRARAFLWIMWFYLESDFTEEGCDENPFGPGVDYGVDVANQGVPRLEEMDEEEEAQENVDTQEEIDFGFTKQKMRAKIIEADQAFMAESQTKRGGRGRALPAGDDIGPTTGILPRIRPSKHESDLDSVRSTPPPRALGRQSAVFAGSTGRRGTNPLKYQIFEGSSPGGGQMIEGIVARKPRPPTAHQLAVERNRSQRVEYILDRGLRKSHHVSRKKRRAEGSIIHALERLAQVSDPFDDSEDEELMAHNKHCLNMGHANVESQSSAFREKGYGGLCRLRKEDEDFGEEFASYSAALRRSHRRLTRWENHDGPDLGIIAPVKRPKANGVGHGDDEYNDGEGEGSPSKDPIDPAETEDEAEVEVLIARQHPRQSKGGRGGKTNGVHRSRANGGSHADEADDLDEVDKELLGLGDGEGEGEGDGDDAGDDGEGEGEDELDEVDKTLLGLDGDSDSE</sequence>
<feature type="region of interest" description="Disordered" evidence="1">
    <location>
        <begin position="580"/>
        <end position="727"/>
    </location>
</feature>
<evidence type="ECO:0000256" key="1">
    <source>
        <dbReference type="SAM" id="MobiDB-lite"/>
    </source>
</evidence>
<dbReference type="EMBL" id="JAUKUA010000003">
    <property type="protein sequence ID" value="KAK0720399.1"/>
    <property type="molecule type" value="Genomic_DNA"/>
</dbReference>
<feature type="region of interest" description="Disordered" evidence="1">
    <location>
        <begin position="363"/>
        <end position="413"/>
    </location>
</feature>
<protein>
    <recommendedName>
        <fullName evidence="4">Ino eighty subunit 1</fullName>
    </recommendedName>
</protein>
<organism evidence="2 3">
    <name type="scientific">Lasiosphaeris hirsuta</name>
    <dbReference type="NCBI Taxonomy" id="260670"/>
    <lineage>
        <taxon>Eukaryota</taxon>
        <taxon>Fungi</taxon>
        <taxon>Dikarya</taxon>
        <taxon>Ascomycota</taxon>
        <taxon>Pezizomycotina</taxon>
        <taxon>Sordariomycetes</taxon>
        <taxon>Sordariomycetidae</taxon>
        <taxon>Sordariales</taxon>
        <taxon>Lasiosphaeriaceae</taxon>
        <taxon>Lasiosphaeris</taxon>
    </lineage>
</organism>
<feature type="compositionally biased region" description="Low complexity" evidence="1">
    <location>
        <begin position="1"/>
        <end position="13"/>
    </location>
</feature>
<reference evidence="2" key="1">
    <citation type="submission" date="2023-06" db="EMBL/GenBank/DDBJ databases">
        <title>Genome-scale phylogeny and comparative genomics of the fungal order Sordariales.</title>
        <authorList>
            <consortium name="Lawrence Berkeley National Laboratory"/>
            <person name="Hensen N."/>
            <person name="Bonometti L."/>
            <person name="Westerberg I."/>
            <person name="Brannstrom I.O."/>
            <person name="Guillou S."/>
            <person name="Cros-Aarteil S."/>
            <person name="Calhoun S."/>
            <person name="Haridas S."/>
            <person name="Kuo A."/>
            <person name="Mondo S."/>
            <person name="Pangilinan J."/>
            <person name="Riley R."/>
            <person name="Labutti K."/>
            <person name="Andreopoulos B."/>
            <person name="Lipzen A."/>
            <person name="Chen C."/>
            <person name="Yanf M."/>
            <person name="Daum C."/>
            <person name="Ng V."/>
            <person name="Clum A."/>
            <person name="Steindorff A."/>
            <person name="Ohm R."/>
            <person name="Martin F."/>
            <person name="Silar P."/>
            <person name="Natvig D."/>
            <person name="Lalanne C."/>
            <person name="Gautier V."/>
            <person name="Ament-Velasquez S.L."/>
            <person name="Kruys A."/>
            <person name="Hutchinson M.I."/>
            <person name="Powell A.J."/>
            <person name="Barry K."/>
            <person name="Miller A.N."/>
            <person name="Grigoriev I.V."/>
            <person name="Debuchy R."/>
            <person name="Gladieux P."/>
            <person name="Thoren M.H."/>
            <person name="Johannesson H."/>
        </authorList>
    </citation>
    <scope>NUCLEOTIDE SEQUENCE</scope>
    <source>
        <strain evidence="2">SMH4607-1</strain>
    </source>
</reference>